<protein>
    <recommendedName>
        <fullName evidence="4">ABC-2 family transporter protein</fullName>
    </recommendedName>
</protein>
<dbReference type="AlphaFoldDB" id="A0A3D8TQ07"/>
<accession>A0A3D8TQ07</accession>
<keyword evidence="1" id="KW-0472">Membrane</keyword>
<evidence type="ECO:0008006" key="4">
    <source>
        <dbReference type="Google" id="ProtNLM"/>
    </source>
</evidence>
<feature type="transmembrane region" description="Helical" evidence="1">
    <location>
        <begin position="12"/>
        <end position="31"/>
    </location>
</feature>
<keyword evidence="1" id="KW-1133">Transmembrane helix</keyword>
<organism evidence="2 3">
    <name type="scientific">Listeria kieliensis</name>
    <dbReference type="NCBI Taxonomy" id="1621700"/>
    <lineage>
        <taxon>Bacteria</taxon>
        <taxon>Bacillati</taxon>
        <taxon>Bacillota</taxon>
        <taxon>Bacilli</taxon>
        <taxon>Bacillales</taxon>
        <taxon>Listeriaceae</taxon>
        <taxon>Listeria</taxon>
    </lineage>
</organism>
<evidence type="ECO:0000313" key="3">
    <source>
        <dbReference type="Proteomes" id="UP000257055"/>
    </source>
</evidence>
<evidence type="ECO:0000313" key="2">
    <source>
        <dbReference type="EMBL" id="RDX00684.1"/>
    </source>
</evidence>
<comment type="caution">
    <text evidence="2">The sequence shown here is derived from an EMBL/GenBank/DDBJ whole genome shotgun (WGS) entry which is preliminary data.</text>
</comment>
<name>A0A3D8TQ07_9LIST</name>
<dbReference type="RefSeq" id="WP_115752922.1">
    <property type="nucleotide sequence ID" value="NZ_LARY01000002.1"/>
</dbReference>
<evidence type="ECO:0000256" key="1">
    <source>
        <dbReference type="SAM" id="Phobius"/>
    </source>
</evidence>
<dbReference type="EMBL" id="LARY01000002">
    <property type="protein sequence ID" value="RDX00684.1"/>
    <property type="molecule type" value="Genomic_DNA"/>
</dbReference>
<keyword evidence="3" id="KW-1185">Reference proteome</keyword>
<dbReference type="Proteomes" id="UP000257055">
    <property type="component" value="Unassembled WGS sequence"/>
</dbReference>
<reference evidence="3" key="1">
    <citation type="submission" date="2015-04" db="EMBL/GenBank/DDBJ databases">
        <authorList>
            <person name="Schardt J."/>
            <person name="Mueller-Herbst S."/>
            <person name="Scherer S."/>
            <person name="Huptas C."/>
        </authorList>
    </citation>
    <scope>NUCLEOTIDE SEQUENCE [LARGE SCALE GENOMIC DNA]</scope>
    <source>
        <strain evidence="3">Kiel-L1</strain>
    </source>
</reference>
<feature type="transmembrane region" description="Helical" evidence="1">
    <location>
        <begin position="201"/>
        <end position="225"/>
    </location>
</feature>
<gene>
    <name evidence="2" type="ORF">UR08_06760</name>
</gene>
<sequence length="270" mass="31458">MKNYFFAYMKNPYFYLSLILMIVFPFLNILHNLQTALHTSFDIRSFDFYLSPYTMWIGNENGDGYGTFLYILLPILVAIPTVSVYFDYQKSGFHYFSRYKLSNQGYALLFFRASLLIGFFMPFVILMIDFLSLFLIWPDFKLQDYFALDNAGRGIYTFMFPSFFYYHPFLATCINIFLVSLYASLFAALATLFSAYISNRFICLLLPFLIQTMVGFLSAILDLSVAWTPAQFLNMSISTSRPSSLLIFGLPFLLLAIFYLLYRKRALRDG</sequence>
<keyword evidence="1" id="KW-0812">Transmembrane</keyword>
<feature type="transmembrane region" description="Helical" evidence="1">
    <location>
        <begin position="68"/>
        <end position="88"/>
    </location>
</feature>
<proteinExistence type="predicted"/>
<feature type="transmembrane region" description="Helical" evidence="1">
    <location>
        <begin position="165"/>
        <end position="189"/>
    </location>
</feature>
<feature type="transmembrane region" description="Helical" evidence="1">
    <location>
        <begin position="245"/>
        <end position="262"/>
    </location>
</feature>
<feature type="transmembrane region" description="Helical" evidence="1">
    <location>
        <begin position="109"/>
        <end position="137"/>
    </location>
</feature>